<organism evidence="1 2">
    <name type="scientific">Allacma fusca</name>
    <dbReference type="NCBI Taxonomy" id="39272"/>
    <lineage>
        <taxon>Eukaryota</taxon>
        <taxon>Metazoa</taxon>
        <taxon>Ecdysozoa</taxon>
        <taxon>Arthropoda</taxon>
        <taxon>Hexapoda</taxon>
        <taxon>Collembola</taxon>
        <taxon>Symphypleona</taxon>
        <taxon>Sminthuridae</taxon>
        <taxon>Allacma</taxon>
    </lineage>
</organism>
<sequence length="51" mass="6034">TSEGQQISGGEKAIQDCFLDLSHPIVLHYKRLTKYIRDPHYSELYRRERNA</sequence>
<comment type="caution">
    <text evidence="1">The sequence shown here is derived from an EMBL/GenBank/DDBJ whole genome shotgun (WGS) entry which is preliminary data.</text>
</comment>
<reference evidence="1" key="1">
    <citation type="submission" date="2021-06" db="EMBL/GenBank/DDBJ databases">
        <authorList>
            <person name="Hodson N. C."/>
            <person name="Mongue J. A."/>
            <person name="Jaron S. K."/>
        </authorList>
    </citation>
    <scope>NUCLEOTIDE SEQUENCE</scope>
</reference>
<gene>
    <name evidence="1" type="ORF">AFUS01_LOCUS15493</name>
</gene>
<feature type="non-terminal residue" evidence="1">
    <location>
        <position position="1"/>
    </location>
</feature>
<keyword evidence="2" id="KW-1185">Reference proteome</keyword>
<evidence type="ECO:0000313" key="2">
    <source>
        <dbReference type="Proteomes" id="UP000708208"/>
    </source>
</evidence>
<dbReference type="EMBL" id="CAJVCH010137505">
    <property type="protein sequence ID" value="CAG7726585.1"/>
    <property type="molecule type" value="Genomic_DNA"/>
</dbReference>
<dbReference type="Proteomes" id="UP000708208">
    <property type="component" value="Unassembled WGS sequence"/>
</dbReference>
<accession>A0A8J2JU17</accession>
<name>A0A8J2JU17_9HEXA</name>
<proteinExistence type="predicted"/>
<evidence type="ECO:0000313" key="1">
    <source>
        <dbReference type="EMBL" id="CAG7726585.1"/>
    </source>
</evidence>
<protein>
    <submittedName>
        <fullName evidence="1">Uncharacterized protein</fullName>
    </submittedName>
</protein>
<dbReference type="AlphaFoldDB" id="A0A8J2JU17"/>